<sequence>MADGYRVPIRRHGVILRGSTMAKSRPWASLPAEIRLKILEEIAQQKHAGWASLASVCKEWQFVIAKENFRQLKLRPSCLDDFERLIVRQRHLIRHIQLEIELPRYSCQHCKRHASMRSIDQENLFISRGIWKLFQILGTWESARHRHTAHNGLTNGLTLELNAYSPSDTEHWFKNYHFTSDADGNNDDNRKSDDPVHGWINGQQVVTPPATAIPRLFSMINLPFGKEVPQIGSITRLIIRRQLRRSFHPISLFCILRKLDALEHLVYEPWRQWENGLREMQDRCFLRFVEYLPKTLKKLSVFEDFSDSIAAVLVEDQNKSQNFRSMQMQVEAVRVVDPRIGAAFASRSLDLEQLSVSYMVNAEDFLGACLQSWTWPRLESLALTSRLLHDDWECREDVDTLLYGAGMAALRMPKLRTLAIWNGRAGNACAFIYHTDGNYAYVTWRGTWEMDLSPRVVEVWERVALESRSCPLRVTKQQVQGVIGSHGDAIHRLALPCPVVAPESLWQIRREGR</sequence>
<proteinExistence type="predicted"/>
<dbReference type="AlphaFoldDB" id="A0AAN6VLW6"/>
<gene>
    <name evidence="2" type="ORF">C8A00DRAFT_43548</name>
</gene>
<reference evidence="2" key="1">
    <citation type="journal article" date="2023" name="Mol. Phylogenet. Evol.">
        <title>Genome-scale phylogeny and comparative genomics of the fungal order Sordariales.</title>
        <authorList>
            <person name="Hensen N."/>
            <person name="Bonometti L."/>
            <person name="Westerberg I."/>
            <person name="Brannstrom I.O."/>
            <person name="Guillou S."/>
            <person name="Cros-Aarteil S."/>
            <person name="Calhoun S."/>
            <person name="Haridas S."/>
            <person name="Kuo A."/>
            <person name="Mondo S."/>
            <person name="Pangilinan J."/>
            <person name="Riley R."/>
            <person name="LaButti K."/>
            <person name="Andreopoulos B."/>
            <person name="Lipzen A."/>
            <person name="Chen C."/>
            <person name="Yan M."/>
            <person name="Daum C."/>
            <person name="Ng V."/>
            <person name="Clum A."/>
            <person name="Steindorff A."/>
            <person name="Ohm R.A."/>
            <person name="Martin F."/>
            <person name="Silar P."/>
            <person name="Natvig D.O."/>
            <person name="Lalanne C."/>
            <person name="Gautier V."/>
            <person name="Ament-Velasquez S.L."/>
            <person name="Kruys A."/>
            <person name="Hutchinson M.I."/>
            <person name="Powell A.J."/>
            <person name="Barry K."/>
            <person name="Miller A.N."/>
            <person name="Grigoriev I.V."/>
            <person name="Debuchy R."/>
            <person name="Gladieux P."/>
            <person name="Hiltunen Thoren M."/>
            <person name="Johannesson H."/>
        </authorList>
    </citation>
    <scope>NUCLEOTIDE SEQUENCE</scope>
    <source>
        <strain evidence="2">CBS 538.74</strain>
    </source>
</reference>
<evidence type="ECO:0000313" key="2">
    <source>
        <dbReference type="EMBL" id="KAK4153544.1"/>
    </source>
</evidence>
<comment type="caution">
    <text evidence="2">The sequence shown here is derived from an EMBL/GenBank/DDBJ whole genome shotgun (WGS) entry which is preliminary data.</text>
</comment>
<dbReference type="Proteomes" id="UP001302745">
    <property type="component" value="Unassembled WGS sequence"/>
</dbReference>
<name>A0AAN6VLW6_9PEZI</name>
<evidence type="ECO:0000259" key="1">
    <source>
        <dbReference type="Pfam" id="PF20183"/>
    </source>
</evidence>
<dbReference type="EMBL" id="MU856937">
    <property type="protein sequence ID" value="KAK4153544.1"/>
    <property type="molecule type" value="Genomic_DNA"/>
</dbReference>
<reference evidence="2" key="2">
    <citation type="submission" date="2023-05" db="EMBL/GenBank/DDBJ databases">
        <authorList>
            <consortium name="Lawrence Berkeley National Laboratory"/>
            <person name="Steindorff A."/>
            <person name="Hensen N."/>
            <person name="Bonometti L."/>
            <person name="Westerberg I."/>
            <person name="Brannstrom I.O."/>
            <person name="Guillou S."/>
            <person name="Cros-Aarteil S."/>
            <person name="Calhoun S."/>
            <person name="Haridas S."/>
            <person name="Kuo A."/>
            <person name="Mondo S."/>
            <person name="Pangilinan J."/>
            <person name="Riley R."/>
            <person name="Labutti K."/>
            <person name="Andreopoulos B."/>
            <person name="Lipzen A."/>
            <person name="Chen C."/>
            <person name="Yanf M."/>
            <person name="Daum C."/>
            <person name="Ng V."/>
            <person name="Clum A."/>
            <person name="Ohm R."/>
            <person name="Martin F."/>
            <person name="Silar P."/>
            <person name="Natvig D."/>
            <person name="Lalanne C."/>
            <person name="Gautier V."/>
            <person name="Ament-Velasquez S.L."/>
            <person name="Kruys A."/>
            <person name="Hutchinson M.I."/>
            <person name="Powell A.J."/>
            <person name="Barry K."/>
            <person name="Miller A.N."/>
            <person name="Grigoriev I.V."/>
            <person name="Debuchy R."/>
            <person name="Gladieux P."/>
            <person name="Thoren M.H."/>
            <person name="Johannesson H."/>
        </authorList>
    </citation>
    <scope>NUCLEOTIDE SEQUENCE</scope>
    <source>
        <strain evidence="2">CBS 538.74</strain>
    </source>
</reference>
<dbReference type="Pfam" id="PF20183">
    <property type="entry name" value="DUF6546"/>
    <property type="match status" value="1"/>
</dbReference>
<feature type="domain" description="DUF6546" evidence="1">
    <location>
        <begin position="292"/>
        <end position="500"/>
    </location>
</feature>
<organism evidence="2 3">
    <name type="scientific">Chaetomidium leptoderma</name>
    <dbReference type="NCBI Taxonomy" id="669021"/>
    <lineage>
        <taxon>Eukaryota</taxon>
        <taxon>Fungi</taxon>
        <taxon>Dikarya</taxon>
        <taxon>Ascomycota</taxon>
        <taxon>Pezizomycotina</taxon>
        <taxon>Sordariomycetes</taxon>
        <taxon>Sordariomycetidae</taxon>
        <taxon>Sordariales</taxon>
        <taxon>Chaetomiaceae</taxon>
        <taxon>Chaetomidium</taxon>
    </lineage>
</organism>
<protein>
    <recommendedName>
        <fullName evidence="1">DUF6546 domain-containing protein</fullName>
    </recommendedName>
</protein>
<keyword evidence="3" id="KW-1185">Reference proteome</keyword>
<dbReference type="InterPro" id="IPR046676">
    <property type="entry name" value="DUF6546"/>
</dbReference>
<evidence type="ECO:0000313" key="3">
    <source>
        <dbReference type="Proteomes" id="UP001302745"/>
    </source>
</evidence>
<accession>A0AAN6VLW6</accession>